<dbReference type="SMART" id="SM00267">
    <property type="entry name" value="GGDEF"/>
    <property type="match status" value="1"/>
</dbReference>
<feature type="domain" description="Cyclic nucleotide-binding" evidence="2">
    <location>
        <begin position="12"/>
        <end position="132"/>
    </location>
</feature>
<dbReference type="InterPro" id="IPR000595">
    <property type="entry name" value="cNMP-bd_dom"/>
</dbReference>
<dbReference type="EMBL" id="MWQY01000020">
    <property type="protein sequence ID" value="ORC32731.1"/>
    <property type="molecule type" value="Genomic_DNA"/>
</dbReference>
<dbReference type="PROSITE" id="PS50887">
    <property type="entry name" value="GGDEF"/>
    <property type="match status" value="1"/>
</dbReference>
<evidence type="ECO:0000256" key="1">
    <source>
        <dbReference type="ARBA" id="ARBA00012528"/>
    </source>
</evidence>
<evidence type="ECO:0000313" key="5">
    <source>
        <dbReference type="Proteomes" id="UP000192343"/>
    </source>
</evidence>
<dbReference type="Gene3D" id="3.30.70.270">
    <property type="match status" value="1"/>
</dbReference>
<organism evidence="4 5">
    <name type="scientific">Marispirochaeta aestuarii</name>
    <dbReference type="NCBI Taxonomy" id="1963862"/>
    <lineage>
        <taxon>Bacteria</taxon>
        <taxon>Pseudomonadati</taxon>
        <taxon>Spirochaetota</taxon>
        <taxon>Spirochaetia</taxon>
        <taxon>Spirochaetales</taxon>
        <taxon>Spirochaetaceae</taxon>
        <taxon>Marispirochaeta</taxon>
    </lineage>
</organism>
<dbReference type="PANTHER" id="PTHR45138:SF24">
    <property type="entry name" value="DIGUANYLATE CYCLASE DGCC-RELATED"/>
    <property type="match status" value="1"/>
</dbReference>
<evidence type="ECO:0000259" key="2">
    <source>
        <dbReference type="PROSITE" id="PS50042"/>
    </source>
</evidence>
<keyword evidence="5" id="KW-1185">Reference proteome</keyword>
<dbReference type="PROSITE" id="PS50042">
    <property type="entry name" value="CNMP_BINDING_3"/>
    <property type="match status" value="1"/>
</dbReference>
<dbReference type="Pfam" id="PF00990">
    <property type="entry name" value="GGDEF"/>
    <property type="match status" value="1"/>
</dbReference>
<protein>
    <recommendedName>
        <fullName evidence="1">diguanylate cyclase</fullName>
        <ecNumber evidence="1">2.7.7.65</ecNumber>
    </recommendedName>
</protein>
<feature type="domain" description="GGDEF" evidence="3">
    <location>
        <begin position="188"/>
        <end position="323"/>
    </location>
</feature>
<dbReference type="PRINTS" id="PR00103">
    <property type="entry name" value="CAMPKINASE"/>
</dbReference>
<dbReference type="SUPFAM" id="SSF64182">
    <property type="entry name" value="DHH phosphoesterases"/>
    <property type="match status" value="1"/>
</dbReference>
<dbReference type="Pfam" id="PF01368">
    <property type="entry name" value="DHH"/>
    <property type="match status" value="1"/>
</dbReference>
<dbReference type="InterPro" id="IPR014710">
    <property type="entry name" value="RmlC-like_jellyroll"/>
</dbReference>
<dbReference type="NCBIfam" id="TIGR00254">
    <property type="entry name" value="GGDEF"/>
    <property type="match status" value="1"/>
</dbReference>
<proteinExistence type="predicted"/>
<evidence type="ECO:0000259" key="3">
    <source>
        <dbReference type="PROSITE" id="PS50887"/>
    </source>
</evidence>
<dbReference type="SMART" id="SM00100">
    <property type="entry name" value="cNMP"/>
    <property type="match status" value="1"/>
</dbReference>
<accession>A0A1Y1RVN0</accession>
<dbReference type="SUPFAM" id="SSF55073">
    <property type="entry name" value="Nucleotide cyclase"/>
    <property type="match status" value="1"/>
</dbReference>
<dbReference type="GO" id="GO:0043709">
    <property type="term" value="P:cell adhesion involved in single-species biofilm formation"/>
    <property type="evidence" value="ECO:0007669"/>
    <property type="project" value="TreeGrafter"/>
</dbReference>
<dbReference type="PANTHER" id="PTHR45138">
    <property type="entry name" value="REGULATORY COMPONENTS OF SENSORY TRANSDUCTION SYSTEM"/>
    <property type="match status" value="1"/>
</dbReference>
<reference evidence="4 5" key="1">
    <citation type="submission" date="2017-03" db="EMBL/GenBank/DDBJ databases">
        <title>Draft Genome sequence of Marispirochaeta sp. strain JC444.</title>
        <authorList>
            <person name="Shivani Y."/>
            <person name="Subhash Y."/>
            <person name="Sasikala C."/>
            <person name="Ramana C."/>
        </authorList>
    </citation>
    <scope>NUCLEOTIDE SEQUENCE [LARGE SCALE GENOMIC DNA]</scope>
    <source>
        <strain evidence="4 5">JC444</strain>
    </source>
</reference>
<comment type="caution">
    <text evidence="4">The sequence shown here is derived from an EMBL/GenBank/DDBJ whole genome shotgun (WGS) entry which is preliminary data.</text>
</comment>
<dbReference type="InterPro" id="IPR043128">
    <property type="entry name" value="Rev_trsase/Diguanyl_cyclase"/>
</dbReference>
<dbReference type="AlphaFoldDB" id="A0A1Y1RVN0"/>
<dbReference type="SUPFAM" id="SSF51206">
    <property type="entry name" value="cAMP-binding domain-like"/>
    <property type="match status" value="1"/>
</dbReference>
<dbReference type="EC" id="2.7.7.65" evidence="1"/>
<name>A0A1Y1RVN0_9SPIO</name>
<dbReference type="InterPro" id="IPR001667">
    <property type="entry name" value="DDH_dom"/>
</dbReference>
<dbReference type="Proteomes" id="UP000192343">
    <property type="component" value="Unassembled WGS sequence"/>
</dbReference>
<dbReference type="Gene3D" id="2.60.120.10">
    <property type="entry name" value="Jelly Rolls"/>
    <property type="match status" value="1"/>
</dbReference>
<dbReference type="GO" id="GO:1902201">
    <property type="term" value="P:negative regulation of bacterial-type flagellum-dependent cell motility"/>
    <property type="evidence" value="ECO:0007669"/>
    <property type="project" value="TreeGrafter"/>
</dbReference>
<gene>
    <name evidence="4" type="ORF">B4O97_15665</name>
</gene>
<dbReference type="InterPro" id="IPR000160">
    <property type="entry name" value="GGDEF_dom"/>
</dbReference>
<dbReference type="GO" id="GO:0052621">
    <property type="term" value="F:diguanylate cyclase activity"/>
    <property type="evidence" value="ECO:0007669"/>
    <property type="project" value="UniProtKB-EC"/>
</dbReference>
<dbReference type="InterPro" id="IPR038763">
    <property type="entry name" value="DHH_sf"/>
</dbReference>
<dbReference type="Gene3D" id="3.90.1640.10">
    <property type="entry name" value="inorganic pyrophosphatase (n-terminal core)"/>
    <property type="match status" value="1"/>
</dbReference>
<dbReference type="RefSeq" id="WP_083052261.1">
    <property type="nucleotide sequence ID" value="NZ_MWQY01000020.1"/>
</dbReference>
<dbReference type="CDD" id="cd01949">
    <property type="entry name" value="GGDEF"/>
    <property type="match status" value="1"/>
</dbReference>
<dbReference type="InterPro" id="IPR018490">
    <property type="entry name" value="cNMP-bd_dom_sf"/>
</dbReference>
<sequence length="720" mass="81039">MTERVFLRGVDIFSTLCAEELEILAGLLKRRLLRRGELLFSEGDDGEEMFIVESGRMGVSVALEKGGDLEVAEFGPREFFGEMSIFEGEPRSASCKAKEDCSLFSLKAGDFFSLAERYPETSNRIMHRMLNITARRLRNTNRFLTEMVSWGESARKRAVTDELTGLYNRGFFDVSLKRTISEALSAGEPLCLAMADLDGFGRLNSLHGEETCNLVIRKAAEVFRQGFSDGDILTRYGGDEFAFILPGRNLREAKELCDDICRRMQSLRIETNRNRESILLSTSIGIAALSDRTSFDEDLVKMADEALYRAKETGRGRALSYSGGQGVMRKSDIPSIAAKNRIVLRIIEALLQSRNVLVLGHRNSDEDCIASMVAISLLVKKLNRNVSILLTEQIHERFHYLLNICRYNAIHVIPDCSGGADEIDTICVVDTPKPEMLQICEGAQKLLASPRVRVIEFDHHLAADSAYIAPRETALVTTASSTCELIGFLALKMRCLRDRFEEIDGEDLFSRNFVLAVLTGIVGDSKMGKFIKNHRERWFYKLFSSRFSRMLSEKTHQTSSNLSSMEDIFKEITRLSQLEERCFKYFMKYRQSRGCIAYTVLDEEMTSPLPEETDIDLFVATARSVADALAEESGCLGMVAYHDPPEVSDLIQFRIRRSHSFQNFDLREILSAAGIENGGGHEGAIGFRIPKKEISDIREYCSHLTDIIIGLFTPPQGKVK</sequence>
<dbReference type="STRING" id="1963862.B4O97_15665"/>
<dbReference type="CDD" id="cd00038">
    <property type="entry name" value="CAP_ED"/>
    <property type="match status" value="1"/>
</dbReference>
<dbReference type="Pfam" id="PF00027">
    <property type="entry name" value="cNMP_binding"/>
    <property type="match status" value="1"/>
</dbReference>
<dbReference type="InterPro" id="IPR029787">
    <property type="entry name" value="Nucleotide_cyclase"/>
</dbReference>
<dbReference type="GO" id="GO:0005886">
    <property type="term" value="C:plasma membrane"/>
    <property type="evidence" value="ECO:0007669"/>
    <property type="project" value="TreeGrafter"/>
</dbReference>
<dbReference type="OrthoDB" id="355298at2"/>
<dbReference type="InterPro" id="IPR050469">
    <property type="entry name" value="Diguanylate_Cyclase"/>
</dbReference>
<evidence type="ECO:0000313" key="4">
    <source>
        <dbReference type="EMBL" id="ORC32731.1"/>
    </source>
</evidence>